<dbReference type="EMBL" id="CAJOAX010005394">
    <property type="protein sequence ID" value="CAF3946442.1"/>
    <property type="molecule type" value="Genomic_DNA"/>
</dbReference>
<dbReference type="InterPro" id="IPR036291">
    <property type="entry name" value="NAD(P)-bd_dom_sf"/>
</dbReference>
<name>A0A814E1R4_9BILA</name>
<dbReference type="Gene3D" id="3.40.50.720">
    <property type="entry name" value="NAD(P)-binding Rossmann-like Domain"/>
    <property type="match status" value="1"/>
</dbReference>
<dbReference type="FunFam" id="3.40.50.720:FF:000594">
    <property type="entry name" value="Short-chain oxidoreductase"/>
    <property type="match status" value="1"/>
</dbReference>
<evidence type="ECO:0000256" key="2">
    <source>
        <dbReference type="ARBA" id="ARBA00023002"/>
    </source>
</evidence>
<dbReference type="EMBL" id="CAJNOO010000504">
    <property type="protein sequence ID" value="CAF0962606.1"/>
    <property type="molecule type" value="Genomic_DNA"/>
</dbReference>
<dbReference type="PANTHER" id="PTHR24320">
    <property type="entry name" value="RETINOL DEHYDROGENASE"/>
    <property type="match status" value="1"/>
</dbReference>
<dbReference type="PRINTS" id="PR00081">
    <property type="entry name" value="GDHRDH"/>
</dbReference>
<dbReference type="CDD" id="cd05327">
    <property type="entry name" value="retinol-DH_like_SDR_c_like"/>
    <property type="match status" value="1"/>
</dbReference>
<dbReference type="Pfam" id="PF00106">
    <property type="entry name" value="adh_short"/>
    <property type="match status" value="1"/>
</dbReference>
<evidence type="ECO:0000313" key="3">
    <source>
        <dbReference type="EMBL" id="CAF0962606.1"/>
    </source>
</evidence>
<comment type="similarity">
    <text evidence="1">Belongs to the short-chain dehydrogenases/reductases (SDR) family.</text>
</comment>
<dbReference type="GO" id="GO:0016491">
    <property type="term" value="F:oxidoreductase activity"/>
    <property type="evidence" value="ECO:0007669"/>
    <property type="project" value="UniProtKB-KW"/>
</dbReference>
<dbReference type="OrthoDB" id="9989144at2759"/>
<reference evidence="3" key="1">
    <citation type="submission" date="2021-02" db="EMBL/GenBank/DDBJ databases">
        <authorList>
            <person name="Nowell W R."/>
        </authorList>
    </citation>
    <scope>NUCLEOTIDE SEQUENCE</scope>
</reference>
<dbReference type="InterPro" id="IPR002347">
    <property type="entry name" value="SDR_fam"/>
</dbReference>
<protein>
    <submittedName>
        <fullName evidence="3">Uncharacterized protein</fullName>
    </submittedName>
</protein>
<dbReference type="Proteomes" id="UP000663823">
    <property type="component" value="Unassembled WGS sequence"/>
</dbReference>
<proteinExistence type="inferred from homology"/>
<evidence type="ECO:0000313" key="5">
    <source>
        <dbReference type="Proteomes" id="UP000663882"/>
    </source>
</evidence>
<accession>A0A814E1R4</accession>
<dbReference type="PANTHER" id="PTHR24320:SF148">
    <property type="entry name" value="NAD(P)-BINDING ROSSMANN-FOLD SUPERFAMILY PROTEIN"/>
    <property type="match status" value="1"/>
</dbReference>
<evidence type="ECO:0000313" key="4">
    <source>
        <dbReference type="EMBL" id="CAF3946442.1"/>
    </source>
</evidence>
<keyword evidence="2" id="KW-0560">Oxidoreductase</keyword>
<sequence length="318" mass="34921">MTTVKFGAQTTALEVVKGLNANLDGKVVIVTGATSGIGVETSRALAAINAHVFITARDMNRGEEVVADIKKTTGNNKVEVLELDLTSLQSVRTFVDQFRARKLPIHILICNAGIMACPYAKTKDGFESQFGVNHLAHFLLVTSLLPELKAGKSARVIMVSSVLNKTQGINFDDINWEKNYDKWLAYGQSKTANILFALQLNKLYRSEGIQAFALNPGAIMTNLQNVLPIEEQRAMGYFKEDGTLADFFKTVEQGASTSVYAALAPEVDSSDGEYLEDCAITRVVNENKMDFRGRSEHSTDMKAAERLWALSENMVANK</sequence>
<dbReference type="AlphaFoldDB" id="A0A814E1R4"/>
<organism evidence="3 5">
    <name type="scientific">Rotaria sordida</name>
    <dbReference type="NCBI Taxonomy" id="392033"/>
    <lineage>
        <taxon>Eukaryota</taxon>
        <taxon>Metazoa</taxon>
        <taxon>Spiralia</taxon>
        <taxon>Gnathifera</taxon>
        <taxon>Rotifera</taxon>
        <taxon>Eurotatoria</taxon>
        <taxon>Bdelloidea</taxon>
        <taxon>Philodinida</taxon>
        <taxon>Philodinidae</taxon>
        <taxon>Rotaria</taxon>
    </lineage>
</organism>
<dbReference type="SUPFAM" id="SSF51735">
    <property type="entry name" value="NAD(P)-binding Rossmann-fold domains"/>
    <property type="match status" value="1"/>
</dbReference>
<evidence type="ECO:0000256" key="1">
    <source>
        <dbReference type="ARBA" id="ARBA00006484"/>
    </source>
</evidence>
<dbReference type="Proteomes" id="UP000663882">
    <property type="component" value="Unassembled WGS sequence"/>
</dbReference>
<gene>
    <name evidence="4" type="ORF">OTI717_LOCUS26146</name>
    <name evidence="3" type="ORF">RFH988_LOCUS12224</name>
</gene>
<comment type="caution">
    <text evidence="3">The sequence shown here is derived from an EMBL/GenBank/DDBJ whole genome shotgun (WGS) entry which is preliminary data.</text>
</comment>